<evidence type="ECO:0000256" key="8">
    <source>
        <dbReference type="ARBA" id="ARBA00023125"/>
    </source>
</evidence>
<evidence type="ECO:0000256" key="1">
    <source>
        <dbReference type="ARBA" id="ARBA00004496"/>
    </source>
</evidence>
<dbReference type="Gene3D" id="1.10.443.10">
    <property type="entry name" value="Intergrase catalytic core"/>
    <property type="match status" value="1"/>
</dbReference>
<dbReference type="InterPro" id="IPR004107">
    <property type="entry name" value="Integrase_SAM-like_N"/>
</dbReference>
<evidence type="ECO:0000256" key="9">
    <source>
        <dbReference type="ARBA" id="ARBA00023172"/>
    </source>
</evidence>
<dbReference type="InterPro" id="IPR050090">
    <property type="entry name" value="Tyrosine_recombinase_XerCD"/>
</dbReference>
<keyword evidence="4 11" id="KW-0963">Cytoplasm</keyword>
<keyword evidence="8 11" id="KW-0238">DNA-binding</keyword>
<evidence type="ECO:0000313" key="15">
    <source>
        <dbReference type="Proteomes" id="UP001649230"/>
    </source>
</evidence>
<dbReference type="InterPro" id="IPR011932">
    <property type="entry name" value="Recomb_XerD"/>
</dbReference>
<dbReference type="PANTHER" id="PTHR30349:SF81">
    <property type="entry name" value="TYROSINE RECOMBINASE XERC"/>
    <property type="match status" value="1"/>
</dbReference>
<feature type="active site" evidence="11">
    <location>
        <position position="241"/>
    </location>
</feature>
<evidence type="ECO:0000256" key="7">
    <source>
        <dbReference type="ARBA" id="ARBA00022908"/>
    </source>
</evidence>
<dbReference type="Pfam" id="PF00589">
    <property type="entry name" value="Phage_integrase"/>
    <property type="match status" value="1"/>
</dbReference>
<evidence type="ECO:0000256" key="3">
    <source>
        <dbReference type="ARBA" id="ARBA00015810"/>
    </source>
</evidence>
<dbReference type="Proteomes" id="UP001649230">
    <property type="component" value="Chromosome"/>
</dbReference>
<keyword evidence="6 11" id="KW-0159">Chromosome partition</keyword>
<dbReference type="NCBIfam" id="NF001399">
    <property type="entry name" value="PRK00283.1"/>
    <property type="match status" value="1"/>
</dbReference>
<dbReference type="InterPro" id="IPR011010">
    <property type="entry name" value="DNA_brk_join_enz"/>
</dbReference>
<feature type="active site" description="O-(3'-phospho-DNA)-tyrosine intermediate" evidence="11">
    <location>
        <position position="276"/>
    </location>
</feature>
<dbReference type="RefSeq" id="WP_235122916.1">
    <property type="nucleotide sequence ID" value="NZ_CP090978.1"/>
</dbReference>
<accession>A0ABY3ST78</accession>
<keyword evidence="15" id="KW-1185">Reference proteome</keyword>
<gene>
    <name evidence="11 14" type="primary">xerD</name>
    <name evidence="14" type="ORF">L0M14_15065</name>
</gene>
<dbReference type="HAMAP" id="MF_01808">
    <property type="entry name" value="Recomb_XerC_XerD"/>
    <property type="match status" value="1"/>
</dbReference>
<evidence type="ECO:0000259" key="13">
    <source>
        <dbReference type="PROSITE" id="PS51900"/>
    </source>
</evidence>
<feature type="active site" evidence="11">
    <location>
        <position position="146"/>
    </location>
</feature>
<feature type="domain" description="Tyr recombinase" evidence="12">
    <location>
        <begin position="106"/>
        <end position="289"/>
    </location>
</feature>
<reference evidence="14 15" key="1">
    <citation type="journal article" date="2024" name="Int. J. Syst. Evol. Microbiol.">
        <title>Paenibacillus hexagrammi sp. nov., a novel bacterium isolated from the gut content of Hexagrammos agrammus.</title>
        <authorList>
            <person name="Jung H.K."/>
            <person name="Kim D.G."/>
            <person name="Zin H."/>
            <person name="Park J."/>
            <person name="Jung H."/>
            <person name="Kim Y.O."/>
            <person name="Kong H.J."/>
            <person name="Kim J.W."/>
            <person name="Kim Y.S."/>
        </authorList>
    </citation>
    <scope>NUCLEOTIDE SEQUENCE [LARGE SCALE GENOMIC DNA]</scope>
    <source>
        <strain evidence="14 15">YPD9-1</strain>
    </source>
</reference>
<keyword evidence="9 11" id="KW-0233">DNA recombination</keyword>
<dbReference type="HAMAP" id="MF_01807">
    <property type="entry name" value="Recomb_XerD"/>
    <property type="match status" value="1"/>
</dbReference>
<dbReference type="Gene3D" id="1.10.150.130">
    <property type="match status" value="1"/>
</dbReference>
<feature type="active site" evidence="11">
    <location>
        <position position="244"/>
    </location>
</feature>
<keyword evidence="10 11" id="KW-0131">Cell cycle</keyword>
<evidence type="ECO:0000259" key="12">
    <source>
        <dbReference type="PROSITE" id="PS51898"/>
    </source>
</evidence>
<dbReference type="SUPFAM" id="SSF47823">
    <property type="entry name" value="lambda integrase-like, N-terminal domain"/>
    <property type="match status" value="1"/>
</dbReference>
<evidence type="ECO:0000256" key="2">
    <source>
        <dbReference type="ARBA" id="ARBA00010450"/>
    </source>
</evidence>
<feature type="active site" evidence="11">
    <location>
        <position position="267"/>
    </location>
</feature>
<comment type="subcellular location">
    <subcellularLocation>
        <location evidence="1 11">Cytoplasm</location>
    </subcellularLocation>
</comment>
<sequence>MMNDLESFIRFLAAERGLSKNTLESYTRDLQQFAAYVEQQGITAWKDSGKTHVAGYLAKLKLMGRAPTTQSRSLVSIRAFFQYLVRERILVSDPTLYVETPKLEKKLPKVLSIREVETILDAPNLESQTGARDKAMLELLYATGIRVSELVALNLSDVNLHMGFIRCLGKGNKERNIPIGSMAVRCLQAYIGESRSKLVKEEDDGALFIGHLGTRMTRQGFWKILKRYATEVNVTKDITPHTLRHSFAAHLIENGADLRSVQEMLGHADISTTQMYVQVTKLKMKEVYDRAHPRANM</sequence>
<dbReference type="InterPro" id="IPR013762">
    <property type="entry name" value="Integrase-like_cat_sf"/>
</dbReference>
<comment type="similarity">
    <text evidence="2 11">Belongs to the 'phage' integrase family. XerD subfamily.</text>
</comment>
<dbReference type="Pfam" id="PF02899">
    <property type="entry name" value="Phage_int_SAM_1"/>
    <property type="match status" value="1"/>
</dbReference>
<proteinExistence type="inferred from homology"/>
<dbReference type="PROSITE" id="PS51898">
    <property type="entry name" value="TYR_RECOMBINASE"/>
    <property type="match status" value="1"/>
</dbReference>
<dbReference type="PROSITE" id="PS51900">
    <property type="entry name" value="CB"/>
    <property type="match status" value="1"/>
</dbReference>
<dbReference type="InterPro" id="IPR023009">
    <property type="entry name" value="Tyrosine_recombinase_XerC/XerD"/>
</dbReference>
<keyword evidence="5 11" id="KW-0132">Cell division</keyword>
<protein>
    <recommendedName>
        <fullName evidence="3 11">Tyrosine recombinase XerD</fullName>
    </recommendedName>
</protein>
<dbReference type="InterPro" id="IPR044068">
    <property type="entry name" value="CB"/>
</dbReference>
<comment type="subunit">
    <text evidence="11">Forms a cyclic heterotetrameric complex composed of two molecules of XerC and two molecules of XerD.</text>
</comment>
<dbReference type="EMBL" id="CP090978">
    <property type="protein sequence ID" value="UJF36366.1"/>
    <property type="molecule type" value="Genomic_DNA"/>
</dbReference>
<comment type="function">
    <text evidence="11">Site-specific tyrosine recombinase, which acts by catalyzing the cutting and rejoining of the recombining DNA molecules. The XerC-XerD complex is essential to convert dimers of the bacterial chromosome into monomers to permit their segregation at cell division. It also contributes to the segregational stability of plasmids.</text>
</comment>
<name>A0ABY3ST78_9BACL</name>
<evidence type="ECO:0000256" key="5">
    <source>
        <dbReference type="ARBA" id="ARBA00022618"/>
    </source>
</evidence>
<evidence type="ECO:0000256" key="4">
    <source>
        <dbReference type="ARBA" id="ARBA00022490"/>
    </source>
</evidence>
<dbReference type="PANTHER" id="PTHR30349">
    <property type="entry name" value="PHAGE INTEGRASE-RELATED"/>
    <property type="match status" value="1"/>
</dbReference>
<dbReference type="InterPro" id="IPR002104">
    <property type="entry name" value="Integrase_catalytic"/>
</dbReference>
<dbReference type="NCBIfam" id="NF040815">
    <property type="entry name" value="recomb_XerA_Arch"/>
    <property type="match status" value="1"/>
</dbReference>
<dbReference type="NCBIfam" id="TIGR02225">
    <property type="entry name" value="recomb_XerD"/>
    <property type="match status" value="1"/>
</dbReference>
<evidence type="ECO:0000256" key="11">
    <source>
        <dbReference type="HAMAP-Rule" id="MF_01807"/>
    </source>
</evidence>
<dbReference type="InterPro" id="IPR010998">
    <property type="entry name" value="Integrase_recombinase_N"/>
</dbReference>
<evidence type="ECO:0000313" key="14">
    <source>
        <dbReference type="EMBL" id="UJF36366.1"/>
    </source>
</evidence>
<evidence type="ECO:0000256" key="10">
    <source>
        <dbReference type="ARBA" id="ARBA00023306"/>
    </source>
</evidence>
<evidence type="ECO:0000256" key="6">
    <source>
        <dbReference type="ARBA" id="ARBA00022829"/>
    </source>
</evidence>
<dbReference type="SUPFAM" id="SSF56349">
    <property type="entry name" value="DNA breaking-rejoining enzymes"/>
    <property type="match status" value="1"/>
</dbReference>
<dbReference type="CDD" id="cd00798">
    <property type="entry name" value="INT_XerDC_C"/>
    <property type="match status" value="1"/>
</dbReference>
<feature type="domain" description="Core-binding (CB)" evidence="13">
    <location>
        <begin position="1"/>
        <end position="85"/>
    </location>
</feature>
<feature type="active site" evidence="11">
    <location>
        <position position="170"/>
    </location>
</feature>
<organism evidence="14 15">
    <name type="scientific">Paenibacillus hexagrammi</name>
    <dbReference type="NCBI Taxonomy" id="2908839"/>
    <lineage>
        <taxon>Bacteria</taxon>
        <taxon>Bacillati</taxon>
        <taxon>Bacillota</taxon>
        <taxon>Bacilli</taxon>
        <taxon>Bacillales</taxon>
        <taxon>Paenibacillaceae</taxon>
        <taxon>Paenibacillus</taxon>
    </lineage>
</organism>
<keyword evidence="7 11" id="KW-0229">DNA integration</keyword>